<feature type="transmembrane region" description="Helical" evidence="8">
    <location>
        <begin position="131"/>
        <end position="150"/>
    </location>
</feature>
<dbReference type="InterPro" id="IPR018297">
    <property type="entry name" value="A/G_cyclase_CS"/>
</dbReference>
<keyword evidence="4 8" id="KW-1133">Transmembrane helix</keyword>
<dbReference type="GO" id="GO:0007168">
    <property type="term" value="P:receptor guanylyl cyclase signaling pathway"/>
    <property type="evidence" value="ECO:0007669"/>
    <property type="project" value="TreeGrafter"/>
</dbReference>
<dbReference type="FunFam" id="3.30.70.1230:FF:000030">
    <property type="entry name" value="Si:ch211-215j19.12"/>
    <property type="match status" value="1"/>
</dbReference>
<dbReference type="GO" id="GO:0001653">
    <property type="term" value="F:peptide receptor activity"/>
    <property type="evidence" value="ECO:0007669"/>
    <property type="project" value="TreeGrafter"/>
</dbReference>
<evidence type="ECO:0000256" key="8">
    <source>
        <dbReference type="SAM" id="Phobius"/>
    </source>
</evidence>
<dbReference type="GO" id="GO:0035556">
    <property type="term" value="P:intracellular signal transduction"/>
    <property type="evidence" value="ECO:0007669"/>
    <property type="project" value="InterPro"/>
</dbReference>
<gene>
    <name evidence="10" type="ORF">SPHA_51802</name>
</gene>
<comment type="subcellular location">
    <subcellularLocation>
        <location evidence="1">Membrane</location>
    </subcellularLocation>
</comment>
<dbReference type="PANTHER" id="PTHR11920">
    <property type="entry name" value="GUANYLYL CYCLASE"/>
    <property type="match status" value="1"/>
</dbReference>
<dbReference type="Pfam" id="PF00211">
    <property type="entry name" value="Guanylate_cyc"/>
    <property type="match status" value="1"/>
</dbReference>
<comment type="caution">
    <text evidence="10">The sequence shown here is derived from an EMBL/GenBank/DDBJ whole genome shotgun (WGS) entry which is preliminary data.</text>
</comment>
<comment type="similarity">
    <text evidence="7">Belongs to the adenylyl cyclase class-4/guanylyl cyclase family.</text>
</comment>
<dbReference type="GO" id="GO:0004016">
    <property type="term" value="F:adenylate cyclase activity"/>
    <property type="evidence" value="ECO:0007669"/>
    <property type="project" value="TreeGrafter"/>
</dbReference>
<keyword evidence="11" id="KW-1185">Reference proteome</keyword>
<dbReference type="InterPro" id="IPR001054">
    <property type="entry name" value="A/G_cyclase"/>
</dbReference>
<keyword evidence="2 8" id="KW-0812">Transmembrane</keyword>
<dbReference type="EC" id="4.6.1.2" evidence="10"/>
<evidence type="ECO:0000256" key="2">
    <source>
        <dbReference type="ARBA" id="ARBA00022692"/>
    </source>
</evidence>
<protein>
    <submittedName>
        <fullName evidence="10">E4.6.1.2</fullName>
        <ecNumber evidence="10">4.6.1.2</ecNumber>
    </submittedName>
</protein>
<dbReference type="CDD" id="cd07302">
    <property type="entry name" value="CHD"/>
    <property type="match status" value="1"/>
</dbReference>
<dbReference type="PROSITE" id="PS00452">
    <property type="entry name" value="GUANYLATE_CYCLASE_1"/>
    <property type="match status" value="1"/>
</dbReference>
<evidence type="ECO:0000313" key="10">
    <source>
        <dbReference type="EMBL" id="CAE1297040.1"/>
    </source>
</evidence>
<evidence type="ECO:0000256" key="5">
    <source>
        <dbReference type="ARBA" id="ARBA00023136"/>
    </source>
</evidence>
<evidence type="ECO:0000256" key="6">
    <source>
        <dbReference type="ARBA" id="ARBA00023239"/>
    </source>
</evidence>
<dbReference type="Gene3D" id="3.30.70.1230">
    <property type="entry name" value="Nucleotide cyclase"/>
    <property type="match status" value="1"/>
</dbReference>
<dbReference type="PANTHER" id="PTHR11920:SF501">
    <property type="entry name" value="GUANYLATE CYCLASE 32E"/>
    <property type="match status" value="1"/>
</dbReference>
<dbReference type="SMART" id="SM00044">
    <property type="entry name" value="CYCc"/>
    <property type="match status" value="1"/>
</dbReference>
<evidence type="ECO:0000256" key="1">
    <source>
        <dbReference type="ARBA" id="ARBA00004370"/>
    </source>
</evidence>
<keyword evidence="5 8" id="KW-0472">Membrane</keyword>
<dbReference type="SUPFAM" id="SSF55073">
    <property type="entry name" value="Nucleotide cyclase"/>
    <property type="match status" value="1"/>
</dbReference>
<sequence length="255" mass="29767">MLSGGQFRYSFWGSVAETLKRGQPVEPESYQQVTIYFSDICGFTAISAESTPMQVVALLNDLYTLFDSIIHNYDVYKVETIGDAYMVVSGLPIRNSDNHAGEIASMSLHLLSAIKTFKISYKPNEVLRLRIGIHSGPCVAGVVGLIMPRYCLFGDTVNTASRMESNGELYPFYFFFYLLYFFAFSSFIIIFFFIFYFSLLFIFFFSPFLFFFYFPFFSFFFSFLTFVFFYFSFSGFSFFHFLPFSYYIFLLYFLS</sequence>
<feature type="domain" description="Guanylate cyclase" evidence="9">
    <location>
        <begin position="34"/>
        <end position="164"/>
    </location>
</feature>
<dbReference type="AlphaFoldDB" id="A0A812DFA9"/>
<dbReference type="GO" id="GO:0000166">
    <property type="term" value="F:nucleotide binding"/>
    <property type="evidence" value="ECO:0007669"/>
    <property type="project" value="UniProtKB-KW"/>
</dbReference>
<dbReference type="GO" id="GO:0004383">
    <property type="term" value="F:guanylate cyclase activity"/>
    <property type="evidence" value="ECO:0007669"/>
    <property type="project" value="UniProtKB-EC"/>
</dbReference>
<evidence type="ECO:0000256" key="7">
    <source>
        <dbReference type="RuleBase" id="RU000405"/>
    </source>
</evidence>
<feature type="transmembrane region" description="Helical" evidence="8">
    <location>
        <begin position="237"/>
        <end position="254"/>
    </location>
</feature>
<dbReference type="InterPro" id="IPR029787">
    <property type="entry name" value="Nucleotide_cyclase"/>
</dbReference>
<dbReference type="InterPro" id="IPR050401">
    <property type="entry name" value="Cyclic_nucleotide_synthase"/>
</dbReference>
<organism evidence="10 11">
    <name type="scientific">Acanthosepion pharaonis</name>
    <name type="common">Pharaoh cuttlefish</name>
    <name type="synonym">Sepia pharaonis</name>
    <dbReference type="NCBI Taxonomy" id="158019"/>
    <lineage>
        <taxon>Eukaryota</taxon>
        <taxon>Metazoa</taxon>
        <taxon>Spiralia</taxon>
        <taxon>Lophotrochozoa</taxon>
        <taxon>Mollusca</taxon>
        <taxon>Cephalopoda</taxon>
        <taxon>Coleoidea</taxon>
        <taxon>Decapodiformes</taxon>
        <taxon>Sepiida</taxon>
        <taxon>Sepiina</taxon>
        <taxon>Sepiidae</taxon>
        <taxon>Acanthosepion</taxon>
    </lineage>
</organism>
<proteinExistence type="inferred from homology"/>
<evidence type="ECO:0000256" key="4">
    <source>
        <dbReference type="ARBA" id="ARBA00022989"/>
    </source>
</evidence>
<feature type="transmembrane region" description="Helical" evidence="8">
    <location>
        <begin position="210"/>
        <end position="231"/>
    </location>
</feature>
<evidence type="ECO:0000256" key="3">
    <source>
        <dbReference type="ARBA" id="ARBA00022741"/>
    </source>
</evidence>
<reference evidence="10" key="1">
    <citation type="submission" date="2021-01" db="EMBL/GenBank/DDBJ databases">
        <authorList>
            <person name="Li R."/>
            <person name="Bekaert M."/>
        </authorList>
    </citation>
    <scope>NUCLEOTIDE SEQUENCE</scope>
    <source>
        <strain evidence="10">Farmed</strain>
    </source>
</reference>
<dbReference type="OrthoDB" id="60033at2759"/>
<accession>A0A812DFA9</accession>
<name>A0A812DFA9_ACAPH</name>
<keyword evidence="3" id="KW-0547">Nucleotide-binding</keyword>
<dbReference type="PROSITE" id="PS50125">
    <property type="entry name" value="GUANYLATE_CYCLASE_2"/>
    <property type="match status" value="1"/>
</dbReference>
<evidence type="ECO:0000313" key="11">
    <source>
        <dbReference type="Proteomes" id="UP000597762"/>
    </source>
</evidence>
<evidence type="ECO:0000259" key="9">
    <source>
        <dbReference type="PROSITE" id="PS50125"/>
    </source>
</evidence>
<keyword evidence="6 7" id="KW-0456">Lyase</keyword>
<feature type="transmembrane region" description="Helical" evidence="8">
    <location>
        <begin position="170"/>
        <end position="203"/>
    </location>
</feature>
<dbReference type="EMBL" id="CAHIKZ030003164">
    <property type="protein sequence ID" value="CAE1297040.1"/>
    <property type="molecule type" value="Genomic_DNA"/>
</dbReference>
<dbReference type="Proteomes" id="UP000597762">
    <property type="component" value="Unassembled WGS sequence"/>
</dbReference>
<dbReference type="GO" id="GO:0005886">
    <property type="term" value="C:plasma membrane"/>
    <property type="evidence" value="ECO:0007669"/>
    <property type="project" value="TreeGrafter"/>
</dbReference>